<reference evidence="1" key="1">
    <citation type="submission" date="2006-03" db="EMBL/GenBank/DDBJ databases">
        <title>Complete sequence of chromosome of Psychrobacter cryohalolentis K5.</title>
        <authorList>
            <consortium name="US DOE Joint Genome Institute"/>
            <person name="Copeland A."/>
            <person name="Lucas S."/>
            <person name="Lapidus A."/>
            <person name="Barry K."/>
            <person name="Detter J.C."/>
            <person name="Glavina del Rio T."/>
            <person name="Hammon N."/>
            <person name="Israni S."/>
            <person name="Dalin E."/>
            <person name="Tice H."/>
            <person name="Pitluck S."/>
            <person name="Brettin T."/>
            <person name="Bruce D."/>
            <person name="Han C."/>
            <person name="Tapia R."/>
            <person name="Sims D.R."/>
            <person name="Gilna P."/>
            <person name="Schmutz J."/>
            <person name="Larimer F."/>
            <person name="Land M."/>
            <person name="Hauser L."/>
            <person name="Kyrpides N."/>
            <person name="Kim E."/>
            <person name="Richardson P."/>
        </authorList>
    </citation>
    <scope>NUCLEOTIDE SEQUENCE</scope>
    <source>
        <strain evidence="1">K5</strain>
    </source>
</reference>
<dbReference type="Pfam" id="PF07311">
    <property type="entry name" value="Dodecin"/>
    <property type="match status" value="1"/>
</dbReference>
<evidence type="ECO:0008006" key="3">
    <source>
        <dbReference type="Google" id="ProtNLM"/>
    </source>
</evidence>
<dbReference type="PANTHER" id="PTHR39324:SF1">
    <property type="entry name" value="CALCIUM DODECIN"/>
    <property type="match status" value="1"/>
</dbReference>
<dbReference type="STRING" id="335284.Pcryo_2258"/>
<dbReference type="EMBL" id="CP000323">
    <property type="protein sequence ID" value="ABE76035.1"/>
    <property type="molecule type" value="Genomic_DNA"/>
</dbReference>
<evidence type="ECO:0000313" key="2">
    <source>
        <dbReference type="Proteomes" id="UP000002425"/>
    </source>
</evidence>
<protein>
    <recommendedName>
        <fullName evidence="3">Dodecin</fullName>
    </recommendedName>
</protein>
<organism evidence="1 2">
    <name type="scientific">Psychrobacter cryohalolentis (strain ATCC BAA-1226 / DSM 17306 / VKM B-2378 / K5)</name>
    <dbReference type="NCBI Taxonomy" id="335284"/>
    <lineage>
        <taxon>Bacteria</taxon>
        <taxon>Pseudomonadati</taxon>
        <taxon>Pseudomonadota</taxon>
        <taxon>Gammaproteobacteria</taxon>
        <taxon>Moraxellales</taxon>
        <taxon>Moraxellaceae</taxon>
        <taxon>Psychrobacter</taxon>
    </lineage>
</organism>
<keyword evidence="2" id="KW-1185">Reference proteome</keyword>
<dbReference type="InterPro" id="IPR009923">
    <property type="entry name" value="Dodecin"/>
</dbReference>
<evidence type="ECO:0000313" key="1">
    <source>
        <dbReference type="EMBL" id="ABE76035.1"/>
    </source>
</evidence>
<dbReference type="InterPro" id="IPR036694">
    <property type="entry name" value="Dodecin-like_sf"/>
</dbReference>
<accession>Q1Q8G8</accession>
<dbReference type="HOGENOM" id="CLU_161196_2_0_6"/>
<dbReference type="Proteomes" id="UP000002425">
    <property type="component" value="Chromosome"/>
</dbReference>
<name>Q1Q8G8_PSYCK</name>
<dbReference type="InterPro" id="IPR025543">
    <property type="entry name" value="Dodecin-like"/>
</dbReference>
<dbReference type="AlphaFoldDB" id="Q1Q8G8"/>
<proteinExistence type="predicted"/>
<dbReference type="SUPFAM" id="SSF89807">
    <property type="entry name" value="Dodecin-like"/>
    <property type="match status" value="1"/>
</dbReference>
<dbReference type="Gene3D" id="3.30.1660.10">
    <property type="entry name" value="Flavin-binding protein dodecin"/>
    <property type="match status" value="1"/>
</dbReference>
<dbReference type="PANTHER" id="PTHR39324">
    <property type="entry name" value="CALCIUM DODECIN"/>
    <property type="match status" value="1"/>
</dbReference>
<sequence length="78" mass="8591">MDARNTMTIAKNIEISSTSESSFEDAIQQGIERISKTVNNVEGAWIKEQKVGVTDGKISKYHVIMIVSFVINDGTDIS</sequence>
<dbReference type="eggNOG" id="COG3360">
    <property type="taxonomic scope" value="Bacteria"/>
</dbReference>
<gene>
    <name evidence="1" type="ordered locus">Pcryo_2258</name>
</gene>
<dbReference type="KEGG" id="pcr:Pcryo_2258"/>